<evidence type="ECO:0000259" key="3">
    <source>
        <dbReference type="Pfam" id="PF13628"/>
    </source>
</evidence>
<keyword evidence="1" id="KW-0812">Transmembrane</keyword>
<dbReference type="PANTHER" id="PTHR38593:SF1">
    <property type="entry name" value="BLR2558 PROTEIN"/>
    <property type="match status" value="1"/>
</dbReference>
<comment type="caution">
    <text evidence="4">The sequence shown here is derived from an EMBL/GenBank/DDBJ whole genome shotgun (WGS) entry which is preliminary data.</text>
</comment>
<keyword evidence="1" id="KW-1133">Transmembrane helix</keyword>
<dbReference type="Pfam" id="PF13628">
    <property type="entry name" value="DUF4142"/>
    <property type="match status" value="1"/>
</dbReference>
<dbReference type="Gene3D" id="1.20.1260.10">
    <property type="match status" value="1"/>
</dbReference>
<feature type="chain" id="PRO_5039612075" evidence="2">
    <location>
        <begin position="23"/>
        <end position="250"/>
    </location>
</feature>
<dbReference type="AlphaFoldDB" id="A0A4R2JU74"/>
<dbReference type="RefSeq" id="WP_165960351.1">
    <property type="nucleotide sequence ID" value="NZ_SLWS01000002.1"/>
</dbReference>
<proteinExistence type="predicted"/>
<dbReference type="Proteomes" id="UP000295680">
    <property type="component" value="Unassembled WGS sequence"/>
</dbReference>
<organism evidence="4 5">
    <name type="scientific">Actinocrispum wychmicini</name>
    <dbReference type="NCBI Taxonomy" id="1213861"/>
    <lineage>
        <taxon>Bacteria</taxon>
        <taxon>Bacillati</taxon>
        <taxon>Actinomycetota</taxon>
        <taxon>Actinomycetes</taxon>
        <taxon>Pseudonocardiales</taxon>
        <taxon>Pseudonocardiaceae</taxon>
        <taxon>Actinocrispum</taxon>
    </lineage>
</organism>
<feature type="signal peptide" evidence="2">
    <location>
        <begin position="1"/>
        <end position="22"/>
    </location>
</feature>
<dbReference type="InterPro" id="IPR012347">
    <property type="entry name" value="Ferritin-like"/>
</dbReference>
<dbReference type="EMBL" id="SLWS01000002">
    <property type="protein sequence ID" value="TCO62582.1"/>
    <property type="molecule type" value="Genomic_DNA"/>
</dbReference>
<keyword evidence="1" id="KW-0472">Membrane</keyword>
<dbReference type="PANTHER" id="PTHR38593">
    <property type="entry name" value="BLR2558 PROTEIN"/>
    <property type="match status" value="1"/>
</dbReference>
<name>A0A4R2JU74_9PSEU</name>
<dbReference type="InterPro" id="IPR025419">
    <property type="entry name" value="DUF4142"/>
</dbReference>
<keyword evidence="2" id="KW-0732">Signal</keyword>
<accession>A0A4R2JU74</accession>
<feature type="domain" description="DUF4142" evidence="3">
    <location>
        <begin position="32"/>
        <end position="162"/>
    </location>
</feature>
<evidence type="ECO:0000313" key="5">
    <source>
        <dbReference type="Proteomes" id="UP000295680"/>
    </source>
</evidence>
<reference evidence="4 5" key="1">
    <citation type="submission" date="2019-03" db="EMBL/GenBank/DDBJ databases">
        <title>Genomic Encyclopedia of Type Strains, Phase IV (KMG-IV): sequencing the most valuable type-strain genomes for metagenomic binning, comparative biology and taxonomic classification.</title>
        <authorList>
            <person name="Goeker M."/>
        </authorList>
    </citation>
    <scope>NUCLEOTIDE SEQUENCE [LARGE SCALE GENOMIC DNA]</scope>
    <source>
        <strain evidence="4 5">DSM 45934</strain>
    </source>
</reference>
<feature type="transmembrane region" description="Helical" evidence="1">
    <location>
        <begin position="191"/>
        <end position="213"/>
    </location>
</feature>
<keyword evidence="5" id="KW-1185">Reference proteome</keyword>
<protein>
    <submittedName>
        <fullName evidence="4">Putative outer membrane protein</fullName>
    </submittedName>
</protein>
<evidence type="ECO:0000256" key="2">
    <source>
        <dbReference type="SAM" id="SignalP"/>
    </source>
</evidence>
<evidence type="ECO:0000313" key="4">
    <source>
        <dbReference type="EMBL" id="TCO62582.1"/>
    </source>
</evidence>
<gene>
    <name evidence="4" type="ORF">EV192_102721</name>
</gene>
<evidence type="ECO:0000256" key="1">
    <source>
        <dbReference type="SAM" id="Phobius"/>
    </source>
</evidence>
<sequence>MKRIVASLVFMLLIALPGVANAQAATPLTPLDADFLVKVRLAGLWEIPAGQMAQERSANQKVQEAGRIMMTDHAQLDIAVRQLAAAYNLPLPAEPTDAQKSWLTEMASASGSNFDSVWAMRLRAAHGIIFAAVAQVRSDTHDPDVRKFADTANTVVLRHMTVLEATGVIDFAALYNPTPLSLKSDSNGIDMVVALTLVPLVVAITVFMLWLAAGKRASRRAGRRPAAENDGGDGGSHRNTKLFVDKEYVR</sequence>